<dbReference type="InterPro" id="IPR027385">
    <property type="entry name" value="Beta-barrel_OMP"/>
</dbReference>
<keyword evidence="5" id="KW-1185">Reference proteome</keyword>
<dbReference type="SUPFAM" id="SSF56925">
    <property type="entry name" value="OMPA-like"/>
    <property type="match status" value="1"/>
</dbReference>
<feature type="domain" description="Outer membrane protein beta-barrel" evidence="3">
    <location>
        <begin position="75"/>
        <end position="251"/>
    </location>
</feature>
<evidence type="ECO:0000313" key="5">
    <source>
        <dbReference type="Proteomes" id="UP000729733"/>
    </source>
</evidence>
<dbReference type="InterPro" id="IPR011250">
    <property type="entry name" value="OMP/PagP_B-barrel"/>
</dbReference>
<gene>
    <name evidence="4" type="ORF">I4641_11285</name>
</gene>
<feature type="signal peptide" evidence="2">
    <location>
        <begin position="1"/>
        <end position="22"/>
    </location>
</feature>
<evidence type="ECO:0000259" key="3">
    <source>
        <dbReference type="Pfam" id="PF13505"/>
    </source>
</evidence>
<proteinExistence type="predicted"/>
<accession>A0A964BRN6</accession>
<dbReference type="Pfam" id="PF13505">
    <property type="entry name" value="OMP_b-brl"/>
    <property type="match status" value="1"/>
</dbReference>
<keyword evidence="1 2" id="KW-0732">Signal</keyword>
<comment type="caution">
    <text evidence="4">The sequence shown here is derived from an EMBL/GenBank/DDBJ whole genome shotgun (WGS) entry which is preliminary data.</text>
</comment>
<name>A0A964BRN6_9CYAN</name>
<organism evidence="4 5">
    <name type="scientific">Waterburya agarophytonicola KI4</name>
    <dbReference type="NCBI Taxonomy" id="2874699"/>
    <lineage>
        <taxon>Bacteria</taxon>
        <taxon>Bacillati</taxon>
        <taxon>Cyanobacteriota</taxon>
        <taxon>Cyanophyceae</taxon>
        <taxon>Pleurocapsales</taxon>
        <taxon>Hyellaceae</taxon>
        <taxon>Waterburya</taxon>
        <taxon>Waterburya agarophytonicola</taxon>
    </lineage>
</organism>
<protein>
    <submittedName>
        <fullName evidence="4">Porin family protein</fullName>
    </submittedName>
</protein>
<dbReference type="Proteomes" id="UP000729733">
    <property type="component" value="Unassembled WGS sequence"/>
</dbReference>
<feature type="chain" id="PRO_5037408866" evidence="2">
    <location>
        <begin position="23"/>
        <end position="253"/>
    </location>
</feature>
<evidence type="ECO:0000256" key="1">
    <source>
        <dbReference type="ARBA" id="ARBA00022729"/>
    </source>
</evidence>
<dbReference type="EMBL" id="JADWDC010000024">
    <property type="protein sequence ID" value="MCC0177561.1"/>
    <property type="molecule type" value="Genomic_DNA"/>
</dbReference>
<evidence type="ECO:0000256" key="2">
    <source>
        <dbReference type="SAM" id="SignalP"/>
    </source>
</evidence>
<dbReference type="AlphaFoldDB" id="A0A964BRN6"/>
<reference evidence="4" key="1">
    <citation type="journal article" date="2021" name="Antonie Van Leeuwenhoek">
        <title>Draft genome and description of Waterburya agarophytonicola gen. nov. sp. nov. (Pleurocapsales, Cyanobacteria): a seaweed symbiont.</title>
        <authorList>
            <person name="Bonthond G."/>
            <person name="Shalygin S."/>
            <person name="Bayer T."/>
            <person name="Weinberger F."/>
        </authorList>
    </citation>
    <scope>NUCLEOTIDE SEQUENCE</scope>
    <source>
        <strain evidence="4">KI4</strain>
    </source>
</reference>
<sequence>MKIKTIILAVLLSWGIPLAAKAESQDNSDYQVSCQSQCDRFKLSQNNTFPQIADSYDGGQTPRGRSLRGNPSLTKRIYAGGTLGIFFVSELDGIEIIEQDLDIDAIDPNTGFGGSLFAGYRFSHILGADLEGYIFGGGAEPEDSNFSSAGLFVNPRFFLPLGSNSLKAPYLFASPGVGIVGIGFGEEIDDITEDPDTAFAFQLKAGAGLPISESFDVIGQIRYVNAQNIYREENGEDSNLSTVGLEVGLNFKI</sequence>
<dbReference type="Gene3D" id="2.40.160.20">
    <property type="match status" value="1"/>
</dbReference>
<dbReference type="RefSeq" id="WP_229640625.1">
    <property type="nucleotide sequence ID" value="NZ_JADWDC010000024.1"/>
</dbReference>
<evidence type="ECO:0000313" key="4">
    <source>
        <dbReference type="EMBL" id="MCC0177561.1"/>
    </source>
</evidence>